<feature type="transmembrane region" description="Helical" evidence="6">
    <location>
        <begin position="298"/>
        <end position="318"/>
    </location>
</feature>
<dbReference type="InterPro" id="IPR011701">
    <property type="entry name" value="MFS"/>
</dbReference>
<evidence type="ECO:0000256" key="3">
    <source>
        <dbReference type="ARBA" id="ARBA00022692"/>
    </source>
</evidence>
<feature type="transmembrane region" description="Helical" evidence="6">
    <location>
        <begin position="73"/>
        <end position="96"/>
    </location>
</feature>
<gene>
    <name evidence="8" type="ORF">J2S06_002603</name>
</gene>
<dbReference type="PROSITE" id="PS50850">
    <property type="entry name" value="MFS"/>
    <property type="match status" value="1"/>
</dbReference>
<feature type="transmembrane region" description="Helical" evidence="6">
    <location>
        <begin position="102"/>
        <end position="123"/>
    </location>
</feature>
<organism evidence="8 9">
    <name type="scientific">Aeribacillus alveayuensis</name>
    <dbReference type="NCBI Taxonomy" id="279215"/>
    <lineage>
        <taxon>Bacteria</taxon>
        <taxon>Bacillati</taxon>
        <taxon>Bacillota</taxon>
        <taxon>Bacilli</taxon>
        <taxon>Bacillales</taxon>
        <taxon>Bacillaceae</taxon>
        <taxon>Aeribacillus</taxon>
    </lineage>
</organism>
<feature type="transmembrane region" description="Helical" evidence="6">
    <location>
        <begin position="245"/>
        <end position="262"/>
    </location>
</feature>
<dbReference type="SUPFAM" id="SSF103473">
    <property type="entry name" value="MFS general substrate transporter"/>
    <property type="match status" value="1"/>
</dbReference>
<dbReference type="EMBL" id="JAUSTR010000017">
    <property type="protein sequence ID" value="MDQ0163497.1"/>
    <property type="molecule type" value="Genomic_DNA"/>
</dbReference>
<sequence>MSKNGKILIGLSIAAFLGPFTQTIYTPSLPEVGHFFHANSFMVNFTISIYTMILAASQFIIGPLSDTRGRRATLLPGLFLFMIGSLICFLATNYLIFLLGRAIQAFGISTGSVVAAAVIGDIFAPSEQGRAMSFYQTMVFLGPVLGPLLGSVIASYYDWKWLFFILISGAIIVSVYNAKTLHETLTKDRTPKKITIQTFKNILFDKSAFPIMLLGFFQFYGYYIYLVFLPSLLDELYQVSLTVKGLFFMPLTAGIVLGTFLGGKVQQYLTHKLILVYTSYGIGIVVSIFWISLWLNALMIPILILLLLAYGILLGMSLPSQSTTLVNLFLNQKGTAIGVYNFIRFTGAAIGPLLGAAFYAMGGNHALYISLFFFLLAAAFVIHKNLEDPFEASKISADF</sequence>
<feature type="transmembrane region" description="Helical" evidence="6">
    <location>
        <begin position="135"/>
        <end position="155"/>
    </location>
</feature>
<proteinExistence type="predicted"/>
<keyword evidence="9" id="KW-1185">Reference proteome</keyword>
<name>A0ABT9VR88_9BACI</name>
<keyword evidence="5 6" id="KW-0472">Membrane</keyword>
<evidence type="ECO:0000313" key="8">
    <source>
        <dbReference type="EMBL" id="MDQ0163497.1"/>
    </source>
</evidence>
<dbReference type="RefSeq" id="WP_044746843.1">
    <property type="nucleotide sequence ID" value="NZ_JAUSTR010000017.1"/>
</dbReference>
<comment type="caution">
    <text evidence="8">The sequence shown here is derived from an EMBL/GenBank/DDBJ whole genome shotgun (WGS) entry which is preliminary data.</text>
</comment>
<keyword evidence="3 6" id="KW-0812">Transmembrane</keyword>
<evidence type="ECO:0000256" key="4">
    <source>
        <dbReference type="ARBA" id="ARBA00022989"/>
    </source>
</evidence>
<dbReference type="Proteomes" id="UP001225646">
    <property type="component" value="Unassembled WGS sequence"/>
</dbReference>
<evidence type="ECO:0000256" key="2">
    <source>
        <dbReference type="ARBA" id="ARBA00022448"/>
    </source>
</evidence>
<comment type="subcellular location">
    <subcellularLocation>
        <location evidence="1">Cell membrane</location>
        <topology evidence="1">Multi-pass membrane protein</topology>
    </subcellularLocation>
</comment>
<keyword evidence="2" id="KW-0813">Transport</keyword>
<dbReference type="PANTHER" id="PTHR23502:SF35">
    <property type="entry name" value="MAJOR FACILITATOR SUPERFAMILY (MFS) PROFILE DOMAIN-CONTAINING PROTEIN"/>
    <property type="match status" value="1"/>
</dbReference>
<feature type="transmembrane region" description="Helical" evidence="6">
    <location>
        <begin position="161"/>
        <end position="181"/>
    </location>
</feature>
<dbReference type="CDD" id="cd17474">
    <property type="entry name" value="MFS_YfmO_like"/>
    <property type="match status" value="1"/>
</dbReference>
<evidence type="ECO:0000256" key="6">
    <source>
        <dbReference type="SAM" id="Phobius"/>
    </source>
</evidence>
<keyword evidence="4 6" id="KW-1133">Transmembrane helix</keyword>
<feature type="transmembrane region" description="Helical" evidence="6">
    <location>
        <begin position="366"/>
        <end position="386"/>
    </location>
</feature>
<evidence type="ECO:0000256" key="1">
    <source>
        <dbReference type="ARBA" id="ARBA00004651"/>
    </source>
</evidence>
<feature type="transmembrane region" description="Helical" evidence="6">
    <location>
        <begin position="202"/>
        <end position="225"/>
    </location>
</feature>
<evidence type="ECO:0000256" key="5">
    <source>
        <dbReference type="ARBA" id="ARBA00023136"/>
    </source>
</evidence>
<feature type="transmembrane region" description="Helical" evidence="6">
    <location>
        <begin position="39"/>
        <end position="61"/>
    </location>
</feature>
<feature type="transmembrane region" description="Helical" evidence="6">
    <location>
        <begin position="339"/>
        <end position="360"/>
    </location>
</feature>
<protein>
    <submittedName>
        <fullName evidence="8">Multidrug resistance protein</fullName>
    </submittedName>
</protein>
<evidence type="ECO:0000259" key="7">
    <source>
        <dbReference type="PROSITE" id="PS50850"/>
    </source>
</evidence>
<dbReference type="PANTHER" id="PTHR23502">
    <property type="entry name" value="MAJOR FACILITATOR SUPERFAMILY"/>
    <property type="match status" value="1"/>
</dbReference>
<dbReference type="InterPro" id="IPR036259">
    <property type="entry name" value="MFS_trans_sf"/>
</dbReference>
<feature type="transmembrane region" description="Helical" evidence="6">
    <location>
        <begin position="274"/>
        <end position="292"/>
    </location>
</feature>
<dbReference type="InterPro" id="IPR020846">
    <property type="entry name" value="MFS_dom"/>
</dbReference>
<dbReference type="Pfam" id="PF07690">
    <property type="entry name" value="MFS_1"/>
    <property type="match status" value="1"/>
</dbReference>
<feature type="domain" description="Major facilitator superfamily (MFS) profile" evidence="7">
    <location>
        <begin position="7"/>
        <end position="389"/>
    </location>
</feature>
<accession>A0ABT9VR88</accession>
<evidence type="ECO:0000313" key="9">
    <source>
        <dbReference type="Proteomes" id="UP001225646"/>
    </source>
</evidence>
<reference evidence="8 9" key="1">
    <citation type="submission" date="2023-07" db="EMBL/GenBank/DDBJ databases">
        <title>Genomic Encyclopedia of Type Strains, Phase IV (KMG-IV): sequencing the most valuable type-strain genomes for metagenomic binning, comparative biology and taxonomic classification.</title>
        <authorList>
            <person name="Goeker M."/>
        </authorList>
    </citation>
    <scope>NUCLEOTIDE SEQUENCE [LARGE SCALE GENOMIC DNA]</scope>
    <source>
        <strain evidence="8 9">DSM 19092</strain>
    </source>
</reference>
<dbReference type="PRINTS" id="PR01036">
    <property type="entry name" value="TCRTETB"/>
</dbReference>
<dbReference type="Gene3D" id="1.20.1720.10">
    <property type="entry name" value="Multidrug resistance protein D"/>
    <property type="match status" value="1"/>
</dbReference>